<dbReference type="Proteomes" id="UP001165083">
    <property type="component" value="Unassembled WGS sequence"/>
</dbReference>
<comment type="caution">
    <text evidence="1">The sequence shown here is derived from an EMBL/GenBank/DDBJ whole genome shotgun (WGS) entry which is preliminary data.</text>
</comment>
<gene>
    <name evidence="1" type="ORF">Plil01_001478700</name>
</gene>
<name>A0A9W6XAK2_9STRA</name>
<sequence>MQTSAHNVVHSIQAVNTAAEAPQRTLNHGVENREADVKFYRMLYQLAQDPRSWKKFASKWKASYQSIELYIETVIGIVAELENIQNVKDMTVILCVDDLHHLVSDGTKSCDPYRVLTSMCGFLNSSRAFAVCVCSATVHKPISQALADSSQKRVVLVPLPLRGDEVLTTTARFETVSG</sequence>
<evidence type="ECO:0000313" key="2">
    <source>
        <dbReference type="Proteomes" id="UP001165083"/>
    </source>
</evidence>
<organism evidence="1 2">
    <name type="scientific">Phytophthora lilii</name>
    <dbReference type="NCBI Taxonomy" id="2077276"/>
    <lineage>
        <taxon>Eukaryota</taxon>
        <taxon>Sar</taxon>
        <taxon>Stramenopiles</taxon>
        <taxon>Oomycota</taxon>
        <taxon>Peronosporomycetes</taxon>
        <taxon>Peronosporales</taxon>
        <taxon>Peronosporaceae</taxon>
        <taxon>Phytophthora</taxon>
    </lineage>
</organism>
<dbReference type="AlphaFoldDB" id="A0A9W6XAK2"/>
<keyword evidence="2" id="KW-1185">Reference proteome</keyword>
<protein>
    <submittedName>
        <fullName evidence="1">Unnamed protein product</fullName>
    </submittedName>
</protein>
<reference evidence="1" key="1">
    <citation type="submission" date="2023-04" db="EMBL/GenBank/DDBJ databases">
        <title>Phytophthora lilii NBRC 32176.</title>
        <authorList>
            <person name="Ichikawa N."/>
            <person name="Sato H."/>
            <person name="Tonouchi N."/>
        </authorList>
    </citation>
    <scope>NUCLEOTIDE SEQUENCE</scope>
    <source>
        <strain evidence="1">NBRC 32176</strain>
    </source>
</reference>
<evidence type="ECO:0000313" key="1">
    <source>
        <dbReference type="EMBL" id="GMF34723.1"/>
    </source>
</evidence>
<proteinExistence type="predicted"/>
<accession>A0A9W6XAK2</accession>
<dbReference type="OrthoDB" id="123702at2759"/>
<dbReference type="EMBL" id="BSXW01001212">
    <property type="protein sequence ID" value="GMF34723.1"/>
    <property type="molecule type" value="Genomic_DNA"/>
</dbReference>